<reference evidence="2" key="2">
    <citation type="journal article" date="2015" name="Fish Shellfish Immunol.">
        <title>Early steps in the European eel (Anguilla anguilla)-Vibrio vulnificus interaction in the gills: Role of the RtxA13 toxin.</title>
        <authorList>
            <person name="Callol A."/>
            <person name="Pajuelo D."/>
            <person name="Ebbesson L."/>
            <person name="Teles M."/>
            <person name="MacKenzie S."/>
            <person name="Amaro C."/>
        </authorList>
    </citation>
    <scope>NUCLEOTIDE SEQUENCE</scope>
</reference>
<accession>A0A0E9VBW8</accession>
<dbReference type="EMBL" id="GBXM01033030">
    <property type="protein sequence ID" value="JAH75547.1"/>
    <property type="molecule type" value="Transcribed_RNA"/>
</dbReference>
<organism evidence="2">
    <name type="scientific">Anguilla anguilla</name>
    <name type="common">European freshwater eel</name>
    <name type="synonym">Muraena anguilla</name>
    <dbReference type="NCBI Taxonomy" id="7936"/>
    <lineage>
        <taxon>Eukaryota</taxon>
        <taxon>Metazoa</taxon>
        <taxon>Chordata</taxon>
        <taxon>Craniata</taxon>
        <taxon>Vertebrata</taxon>
        <taxon>Euteleostomi</taxon>
        <taxon>Actinopterygii</taxon>
        <taxon>Neopterygii</taxon>
        <taxon>Teleostei</taxon>
        <taxon>Anguilliformes</taxon>
        <taxon>Anguillidae</taxon>
        <taxon>Anguilla</taxon>
    </lineage>
</organism>
<evidence type="ECO:0000313" key="2">
    <source>
        <dbReference type="EMBL" id="JAH75547.1"/>
    </source>
</evidence>
<feature type="transmembrane region" description="Helical" evidence="1">
    <location>
        <begin position="12"/>
        <end position="29"/>
    </location>
</feature>
<name>A0A0E9VBW8_ANGAN</name>
<keyword evidence="1" id="KW-0812">Transmembrane</keyword>
<reference evidence="2" key="1">
    <citation type="submission" date="2014-11" db="EMBL/GenBank/DDBJ databases">
        <authorList>
            <person name="Amaro Gonzalez C."/>
        </authorList>
    </citation>
    <scope>NUCLEOTIDE SEQUENCE</scope>
</reference>
<sequence>MGRAKVLVNSRMFFAFLCVCRSHYCAYMLRRGMSF</sequence>
<protein>
    <submittedName>
        <fullName evidence="2">Uncharacterized protein</fullName>
    </submittedName>
</protein>
<keyword evidence="1" id="KW-1133">Transmembrane helix</keyword>
<keyword evidence="1" id="KW-0472">Membrane</keyword>
<proteinExistence type="predicted"/>
<evidence type="ECO:0000256" key="1">
    <source>
        <dbReference type="SAM" id="Phobius"/>
    </source>
</evidence>
<dbReference type="AlphaFoldDB" id="A0A0E9VBW8"/>